<reference evidence="2 3" key="1">
    <citation type="journal article" date="2019" name="Emerg. Microbes Infect.">
        <title>Comprehensive subspecies identification of 175 nontuberculous mycobacteria species based on 7547 genomic profiles.</title>
        <authorList>
            <person name="Matsumoto Y."/>
            <person name="Kinjo T."/>
            <person name="Motooka D."/>
            <person name="Nabeya D."/>
            <person name="Jung N."/>
            <person name="Uechi K."/>
            <person name="Horii T."/>
            <person name="Iida T."/>
            <person name="Fujita J."/>
            <person name="Nakamura S."/>
        </authorList>
    </citation>
    <scope>NUCLEOTIDE SEQUENCE [LARGE SCALE GENOMIC DNA]</scope>
    <source>
        <strain evidence="2 3">JCM 18538</strain>
    </source>
</reference>
<dbReference type="EMBL" id="AP022593">
    <property type="protein sequence ID" value="BBY52721.1"/>
    <property type="molecule type" value="Genomic_DNA"/>
</dbReference>
<feature type="domain" description="SHOCT" evidence="1">
    <location>
        <begin position="51"/>
        <end position="77"/>
    </location>
</feature>
<gene>
    <name evidence="2" type="ORF">MARA_61890</name>
</gene>
<protein>
    <recommendedName>
        <fullName evidence="1">SHOCT domain-containing protein</fullName>
    </recommendedName>
</protein>
<dbReference type="AlphaFoldDB" id="A0A7I7S8K5"/>
<organism evidence="2 3">
    <name type="scientific">Mycolicibacterium arabiense</name>
    <dbReference type="NCBI Taxonomy" id="1286181"/>
    <lineage>
        <taxon>Bacteria</taxon>
        <taxon>Bacillati</taxon>
        <taxon>Actinomycetota</taxon>
        <taxon>Actinomycetes</taxon>
        <taxon>Mycobacteriales</taxon>
        <taxon>Mycobacteriaceae</taxon>
        <taxon>Mycolicibacterium</taxon>
    </lineage>
</organism>
<dbReference type="RefSeq" id="WP_163924522.1">
    <property type="nucleotide sequence ID" value="NZ_AP022593.1"/>
</dbReference>
<dbReference type="KEGG" id="marz:MARA_61890"/>
<name>A0A7I7S8K5_9MYCO</name>
<dbReference type="InterPro" id="IPR018649">
    <property type="entry name" value="SHOCT"/>
</dbReference>
<evidence type="ECO:0000259" key="1">
    <source>
        <dbReference type="Pfam" id="PF09851"/>
    </source>
</evidence>
<accession>A0A7I7S8K5</accession>
<evidence type="ECO:0000313" key="3">
    <source>
        <dbReference type="Proteomes" id="UP000467428"/>
    </source>
</evidence>
<dbReference type="Proteomes" id="UP000467428">
    <property type="component" value="Chromosome"/>
</dbReference>
<sequence>MLMTAEMGWGMMFAGLLLLVGALALVVFGAAWLADAIGRSDRPAPSASAPTAIEVLRHRYAQGAIDDEELAHRLAKLDNDTSAADCADSVRVAPTSSRPQWLSAGRAYDRRSTAMDKMIRRLRSG</sequence>
<geneLocation type="plasmid" evidence="3">
    <name>pjcm18538 dna</name>
</geneLocation>
<proteinExistence type="predicted"/>
<dbReference type="Pfam" id="PF09851">
    <property type="entry name" value="SHOCT"/>
    <property type="match status" value="1"/>
</dbReference>
<keyword evidence="3" id="KW-1185">Reference proteome</keyword>
<evidence type="ECO:0000313" key="2">
    <source>
        <dbReference type="EMBL" id="BBY52721.1"/>
    </source>
</evidence>